<dbReference type="Proteomes" id="UP000241394">
    <property type="component" value="Chromosome LG1"/>
</dbReference>
<dbReference type="Gramene" id="PSS35926">
    <property type="protein sequence ID" value="PSS35926"/>
    <property type="gene ID" value="CEY00_Acc00239"/>
</dbReference>
<sequence>MGSCLMLFTLVVLIEYLIFVLEVLSWGTLALIPFAGETLPTLIACVLLSNLGASITEVANDALVAEYGQNHKMSGLQSYAFMALATGGILGNLLGGFFLKSQGPNSTFLVFTCLLALQFAISSATREDSLGLPLPPKQFHSRRSVLDSIRKQYSNLMMAITEENISRPLTWIVASIAMVPILSGSMFCYQTQCLNLDPSVLGMSRVIGQLILLSITVVYDRYWKSISMRNLIGAVQILYAASILLDLVLVKQINLKLGIPNSVMVLCFSGVAEMISQFKILPFQVLFASLAPPGCEGSLTSFSASALCLASIVSGFLGVGLASLLGIGSGDYSLLPVGIVIQFVASLVPLRWIYHVPSSQPNVAKEKKRGRSIRTRRNRRVGRVVFDSVYAYRRERESEIPE</sequence>
<dbReference type="PANTHER" id="PTHR31585">
    <property type="entry name" value="FOLATE-BIOPTERIN TRANSPORTER 1, CHLOROPLASTIC"/>
    <property type="match status" value="1"/>
</dbReference>
<keyword evidence="3" id="KW-0813">Transport</keyword>
<comment type="caution">
    <text evidence="9">The sequence shown here is derived from an EMBL/GenBank/DDBJ whole genome shotgun (WGS) entry which is preliminary data.</text>
</comment>
<keyword evidence="4 8" id="KW-0812">Transmembrane</keyword>
<evidence type="ECO:0000256" key="6">
    <source>
        <dbReference type="ARBA" id="ARBA00023136"/>
    </source>
</evidence>
<evidence type="ECO:0000313" key="9">
    <source>
        <dbReference type="EMBL" id="PSS35926.1"/>
    </source>
</evidence>
<feature type="transmembrane region" description="Helical" evidence="8">
    <location>
        <begin position="169"/>
        <end position="188"/>
    </location>
</feature>
<dbReference type="PANTHER" id="PTHR31585:SF12">
    <property type="entry name" value="FOLATE-BIOPTERIN TRANSPORTER 9, CHLOROPLASTIC-RELATED"/>
    <property type="match status" value="1"/>
</dbReference>
<feature type="transmembrane region" description="Helical" evidence="8">
    <location>
        <begin position="79"/>
        <end position="99"/>
    </location>
</feature>
<organism evidence="9 10">
    <name type="scientific">Actinidia chinensis var. chinensis</name>
    <name type="common">Chinese soft-hair kiwi</name>
    <dbReference type="NCBI Taxonomy" id="1590841"/>
    <lineage>
        <taxon>Eukaryota</taxon>
        <taxon>Viridiplantae</taxon>
        <taxon>Streptophyta</taxon>
        <taxon>Embryophyta</taxon>
        <taxon>Tracheophyta</taxon>
        <taxon>Spermatophyta</taxon>
        <taxon>Magnoliopsida</taxon>
        <taxon>eudicotyledons</taxon>
        <taxon>Gunneridae</taxon>
        <taxon>Pentapetalae</taxon>
        <taxon>asterids</taxon>
        <taxon>Ericales</taxon>
        <taxon>Actinidiaceae</taxon>
        <taxon>Actinidia</taxon>
    </lineage>
</organism>
<keyword evidence="5 8" id="KW-1133">Transmembrane helix</keyword>
<feature type="transmembrane region" description="Helical" evidence="8">
    <location>
        <begin position="334"/>
        <end position="354"/>
    </location>
</feature>
<evidence type="ECO:0000256" key="2">
    <source>
        <dbReference type="ARBA" id="ARBA00007015"/>
    </source>
</evidence>
<dbReference type="Gene3D" id="1.20.1250.20">
    <property type="entry name" value="MFS general substrate transporter like domains"/>
    <property type="match status" value="1"/>
</dbReference>
<keyword evidence="10" id="KW-1185">Reference proteome</keyword>
<evidence type="ECO:0000256" key="4">
    <source>
        <dbReference type="ARBA" id="ARBA00022692"/>
    </source>
</evidence>
<dbReference type="SUPFAM" id="SSF103473">
    <property type="entry name" value="MFS general substrate transporter"/>
    <property type="match status" value="1"/>
</dbReference>
<evidence type="ECO:0000313" key="10">
    <source>
        <dbReference type="Proteomes" id="UP000241394"/>
    </source>
</evidence>
<comment type="subcellular location">
    <subcellularLocation>
        <location evidence="1">Membrane</location>
        <topology evidence="1">Multi-pass membrane protein</topology>
    </subcellularLocation>
</comment>
<dbReference type="InterPro" id="IPR039309">
    <property type="entry name" value="BT1"/>
</dbReference>
<reference evidence="9 10" key="1">
    <citation type="submission" date="2017-07" db="EMBL/GenBank/DDBJ databases">
        <title>An improved, manually edited Actinidia chinensis var. chinensis (kiwifruit) genome highlights the challenges associated with draft genomes and gene prediction in plants.</title>
        <authorList>
            <person name="Pilkington S."/>
            <person name="Crowhurst R."/>
            <person name="Hilario E."/>
            <person name="Nardozza S."/>
            <person name="Fraser L."/>
            <person name="Peng Y."/>
            <person name="Gunaseelan K."/>
            <person name="Simpson R."/>
            <person name="Tahir J."/>
            <person name="Deroles S."/>
            <person name="Templeton K."/>
            <person name="Luo Z."/>
            <person name="Davy M."/>
            <person name="Cheng C."/>
            <person name="Mcneilage M."/>
            <person name="Scaglione D."/>
            <person name="Liu Y."/>
            <person name="Zhang Q."/>
            <person name="Datson P."/>
            <person name="De Silva N."/>
            <person name="Gardiner S."/>
            <person name="Bassett H."/>
            <person name="Chagne D."/>
            <person name="Mccallum J."/>
            <person name="Dzierzon H."/>
            <person name="Deng C."/>
            <person name="Wang Y.-Y."/>
            <person name="Barron N."/>
            <person name="Manako K."/>
            <person name="Bowen J."/>
            <person name="Foster T."/>
            <person name="Erridge Z."/>
            <person name="Tiffin H."/>
            <person name="Waite C."/>
            <person name="Davies K."/>
            <person name="Grierson E."/>
            <person name="Laing W."/>
            <person name="Kirk R."/>
            <person name="Chen X."/>
            <person name="Wood M."/>
            <person name="Montefiori M."/>
            <person name="Brummell D."/>
            <person name="Schwinn K."/>
            <person name="Catanach A."/>
            <person name="Fullerton C."/>
            <person name="Li D."/>
            <person name="Meiyalaghan S."/>
            <person name="Nieuwenhuizen N."/>
            <person name="Read N."/>
            <person name="Prakash R."/>
            <person name="Hunter D."/>
            <person name="Zhang H."/>
            <person name="Mckenzie M."/>
            <person name="Knabel M."/>
            <person name="Harris A."/>
            <person name="Allan A."/>
            <person name="Chen A."/>
            <person name="Janssen B."/>
            <person name="Plunkett B."/>
            <person name="Dwamena C."/>
            <person name="Voogd C."/>
            <person name="Leif D."/>
            <person name="Lafferty D."/>
            <person name="Souleyre E."/>
            <person name="Varkonyi-Gasic E."/>
            <person name="Gambi F."/>
            <person name="Hanley J."/>
            <person name="Yao J.-L."/>
            <person name="Cheung J."/>
            <person name="David K."/>
            <person name="Warren B."/>
            <person name="Marsh K."/>
            <person name="Snowden K."/>
            <person name="Lin-Wang K."/>
            <person name="Brian L."/>
            <person name="Martinez-Sanchez M."/>
            <person name="Wang M."/>
            <person name="Ileperuma N."/>
            <person name="Macnee N."/>
            <person name="Campin R."/>
            <person name="Mcatee P."/>
            <person name="Drummond R."/>
            <person name="Espley R."/>
            <person name="Ireland H."/>
            <person name="Wu R."/>
            <person name="Atkinson R."/>
            <person name="Karunairetnam S."/>
            <person name="Bulley S."/>
            <person name="Chunkath S."/>
            <person name="Hanley Z."/>
            <person name="Storey R."/>
            <person name="Thrimawithana A."/>
            <person name="Thomson S."/>
            <person name="David C."/>
            <person name="Testolin R."/>
        </authorList>
    </citation>
    <scope>NUCLEOTIDE SEQUENCE [LARGE SCALE GENOMIC DNA]</scope>
    <source>
        <strain evidence="10">cv. Red5</strain>
        <tissue evidence="9">Young leaf</tissue>
    </source>
</reference>
<accession>A0A2R6S0Y1</accession>
<feature type="transmembrane region" description="Helical" evidence="8">
    <location>
        <begin position="200"/>
        <end position="219"/>
    </location>
</feature>
<dbReference type="InterPro" id="IPR036259">
    <property type="entry name" value="MFS_trans_sf"/>
</dbReference>
<dbReference type="InParanoid" id="A0A2R6S0Y1"/>
<feature type="transmembrane region" description="Helical" evidence="8">
    <location>
        <begin position="231"/>
        <end position="250"/>
    </location>
</feature>
<evidence type="ECO:0000256" key="7">
    <source>
        <dbReference type="ARBA" id="ARBA00044504"/>
    </source>
</evidence>
<protein>
    <submittedName>
        <fullName evidence="9">Folate-biopterin transporter 8 like</fullName>
    </submittedName>
</protein>
<comment type="similarity">
    <text evidence="2">Belongs to the major facilitator superfamily. Folate-biopterin transporter (TC 2.A.71) family.</text>
</comment>
<dbReference type="AlphaFoldDB" id="A0A2R6S0Y1"/>
<comment type="similarity">
    <text evidence="7">Belongs to the major facilitator superfamily. Phosphate:H(+) symporter (TC 2.A.1.9) family.</text>
</comment>
<dbReference type="GO" id="GO:0016020">
    <property type="term" value="C:membrane"/>
    <property type="evidence" value="ECO:0007669"/>
    <property type="project" value="UniProtKB-SubCell"/>
</dbReference>
<reference evidence="10" key="2">
    <citation type="journal article" date="2018" name="BMC Genomics">
        <title>A manually annotated Actinidia chinensis var. chinensis (kiwifruit) genome highlights the challenges associated with draft genomes and gene prediction in plants.</title>
        <authorList>
            <person name="Pilkington S.M."/>
            <person name="Crowhurst R."/>
            <person name="Hilario E."/>
            <person name="Nardozza S."/>
            <person name="Fraser L."/>
            <person name="Peng Y."/>
            <person name="Gunaseelan K."/>
            <person name="Simpson R."/>
            <person name="Tahir J."/>
            <person name="Deroles S.C."/>
            <person name="Templeton K."/>
            <person name="Luo Z."/>
            <person name="Davy M."/>
            <person name="Cheng C."/>
            <person name="McNeilage M."/>
            <person name="Scaglione D."/>
            <person name="Liu Y."/>
            <person name="Zhang Q."/>
            <person name="Datson P."/>
            <person name="De Silva N."/>
            <person name="Gardiner S.E."/>
            <person name="Bassett H."/>
            <person name="Chagne D."/>
            <person name="McCallum J."/>
            <person name="Dzierzon H."/>
            <person name="Deng C."/>
            <person name="Wang Y.Y."/>
            <person name="Barron L."/>
            <person name="Manako K."/>
            <person name="Bowen J."/>
            <person name="Foster T.M."/>
            <person name="Erridge Z.A."/>
            <person name="Tiffin H."/>
            <person name="Waite C.N."/>
            <person name="Davies K.M."/>
            <person name="Grierson E.P."/>
            <person name="Laing W.A."/>
            <person name="Kirk R."/>
            <person name="Chen X."/>
            <person name="Wood M."/>
            <person name="Montefiori M."/>
            <person name="Brummell D.A."/>
            <person name="Schwinn K.E."/>
            <person name="Catanach A."/>
            <person name="Fullerton C."/>
            <person name="Li D."/>
            <person name="Meiyalaghan S."/>
            <person name="Nieuwenhuizen N."/>
            <person name="Read N."/>
            <person name="Prakash R."/>
            <person name="Hunter D."/>
            <person name="Zhang H."/>
            <person name="McKenzie M."/>
            <person name="Knabel M."/>
            <person name="Harris A."/>
            <person name="Allan A.C."/>
            <person name="Gleave A."/>
            <person name="Chen A."/>
            <person name="Janssen B.J."/>
            <person name="Plunkett B."/>
            <person name="Ampomah-Dwamena C."/>
            <person name="Voogd C."/>
            <person name="Leif D."/>
            <person name="Lafferty D."/>
            <person name="Souleyre E.J.F."/>
            <person name="Varkonyi-Gasic E."/>
            <person name="Gambi F."/>
            <person name="Hanley J."/>
            <person name="Yao J.L."/>
            <person name="Cheung J."/>
            <person name="David K.M."/>
            <person name="Warren B."/>
            <person name="Marsh K."/>
            <person name="Snowden K.C."/>
            <person name="Lin-Wang K."/>
            <person name="Brian L."/>
            <person name="Martinez-Sanchez M."/>
            <person name="Wang M."/>
            <person name="Ileperuma N."/>
            <person name="Macnee N."/>
            <person name="Campin R."/>
            <person name="McAtee P."/>
            <person name="Drummond R.S.M."/>
            <person name="Espley R.V."/>
            <person name="Ireland H.S."/>
            <person name="Wu R."/>
            <person name="Atkinson R.G."/>
            <person name="Karunairetnam S."/>
            <person name="Bulley S."/>
            <person name="Chunkath S."/>
            <person name="Hanley Z."/>
            <person name="Storey R."/>
            <person name="Thrimawithana A.H."/>
            <person name="Thomson S."/>
            <person name="David C."/>
            <person name="Testolin R."/>
            <person name="Huang H."/>
            <person name="Hellens R.P."/>
            <person name="Schaffer R.J."/>
        </authorList>
    </citation>
    <scope>NUCLEOTIDE SEQUENCE [LARGE SCALE GENOMIC DNA]</scope>
    <source>
        <strain evidence="10">cv. Red5</strain>
    </source>
</reference>
<evidence type="ECO:0000256" key="8">
    <source>
        <dbReference type="SAM" id="Phobius"/>
    </source>
</evidence>
<proteinExistence type="inferred from homology"/>
<gene>
    <name evidence="9" type="ORF">CEY00_Acc00239</name>
</gene>
<keyword evidence="6 8" id="KW-0472">Membrane</keyword>
<feature type="transmembrane region" description="Helical" evidence="8">
    <location>
        <begin position="6"/>
        <end position="32"/>
    </location>
</feature>
<dbReference type="STRING" id="1590841.A0A2R6S0Y1"/>
<feature type="transmembrane region" description="Helical" evidence="8">
    <location>
        <begin position="302"/>
        <end position="327"/>
    </location>
</feature>
<evidence type="ECO:0000256" key="5">
    <source>
        <dbReference type="ARBA" id="ARBA00022989"/>
    </source>
</evidence>
<dbReference type="EMBL" id="NKQK01000001">
    <property type="protein sequence ID" value="PSS35926.1"/>
    <property type="molecule type" value="Genomic_DNA"/>
</dbReference>
<evidence type="ECO:0000256" key="1">
    <source>
        <dbReference type="ARBA" id="ARBA00004141"/>
    </source>
</evidence>
<name>A0A2R6S0Y1_ACTCC</name>
<evidence type="ECO:0000256" key="3">
    <source>
        <dbReference type="ARBA" id="ARBA00022448"/>
    </source>
</evidence>
<dbReference type="InterPro" id="IPR004324">
    <property type="entry name" value="FBT"/>
</dbReference>
<dbReference type="Pfam" id="PF03092">
    <property type="entry name" value="BT1"/>
    <property type="match status" value="1"/>
</dbReference>
<dbReference type="OrthoDB" id="1923497at2759"/>
<dbReference type="OMA" id="TFCYQIQ"/>
<dbReference type="NCBIfam" id="TIGR00788">
    <property type="entry name" value="fbt"/>
    <property type="match status" value="1"/>
</dbReference>